<evidence type="ECO:0000313" key="3">
    <source>
        <dbReference type="EMBL" id="RJS45319.1"/>
    </source>
</evidence>
<feature type="compositionally biased region" description="Polar residues" evidence="1">
    <location>
        <begin position="85"/>
        <end position="96"/>
    </location>
</feature>
<name>A0A3A5H3H5_9ACTN</name>
<sequence length="157" mass="16384">MKRLSLIIAILTSLFAFAAPASAAGPHFMKTAPACHVSGDTVTCDSSTIAGVGNYNAVATLNVFTVVSVECHNPGTNDKWVPPHDTTNQSSATSGQLEPKNGKLVIPQLSASADTSVPAGTCPNGNWNTVITDVDFSYTYTITFLSNPPKTFFSTSG</sequence>
<dbReference type="AlphaFoldDB" id="A0A3A5H3H5"/>
<comment type="caution">
    <text evidence="3">The sequence shown here is derived from an EMBL/GenBank/DDBJ whole genome shotgun (WGS) entry which is preliminary data.</text>
</comment>
<feature type="region of interest" description="Disordered" evidence="1">
    <location>
        <begin position="75"/>
        <end position="99"/>
    </location>
</feature>
<evidence type="ECO:0000256" key="2">
    <source>
        <dbReference type="SAM" id="SignalP"/>
    </source>
</evidence>
<keyword evidence="4" id="KW-1185">Reference proteome</keyword>
<organism evidence="3 4">
    <name type="scientific">Nocardioides cavernaquae</name>
    <dbReference type="NCBI Taxonomy" id="2321396"/>
    <lineage>
        <taxon>Bacteria</taxon>
        <taxon>Bacillati</taxon>
        <taxon>Actinomycetota</taxon>
        <taxon>Actinomycetes</taxon>
        <taxon>Propionibacteriales</taxon>
        <taxon>Nocardioidaceae</taxon>
        <taxon>Nocardioides</taxon>
    </lineage>
</organism>
<dbReference type="EMBL" id="QYRP01000002">
    <property type="protein sequence ID" value="RJS45319.1"/>
    <property type="molecule type" value="Genomic_DNA"/>
</dbReference>
<evidence type="ECO:0000256" key="1">
    <source>
        <dbReference type="SAM" id="MobiDB-lite"/>
    </source>
</evidence>
<accession>A0A3A5H3H5</accession>
<proteinExistence type="predicted"/>
<feature type="chain" id="PRO_5039273959" description="Secreted protein" evidence="2">
    <location>
        <begin position="19"/>
        <end position="157"/>
    </location>
</feature>
<protein>
    <recommendedName>
        <fullName evidence="5">Secreted protein</fullName>
    </recommendedName>
</protein>
<reference evidence="4" key="1">
    <citation type="submission" date="2018-09" db="EMBL/GenBank/DDBJ databases">
        <authorList>
            <person name="Zhu H."/>
        </authorList>
    </citation>
    <scope>NUCLEOTIDE SEQUENCE [LARGE SCALE GENOMIC DNA]</scope>
    <source>
        <strain evidence="4">K1W22B-1</strain>
    </source>
</reference>
<keyword evidence="2" id="KW-0732">Signal</keyword>
<evidence type="ECO:0008006" key="5">
    <source>
        <dbReference type="Google" id="ProtNLM"/>
    </source>
</evidence>
<evidence type="ECO:0000313" key="4">
    <source>
        <dbReference type="Proteomes" id="UP000276542"/>
    </source>
</evidence>
<dbReference type="OrthoDB" id="4943656at2"/>
<gene>
    <name evidence="3" type="ORF">D4739_03210</name>
</gene>
<dbReference type="Proteomes" id="UP000276542">
    <property type="component" value="Unassembled WGS sequence"/>
</dbReference>
<feature type="signal peptide" evidence="2">
    <location>
        <begin position="1"/>
        <end position="18"/>
    </location>
</feature>
<dbReference type="RefSeq" id="WP_120059220.1">
    <property type="nucleotide sequence ID" value="NZ_QYRP01000002.1"/>
</dbReference>